<dbReference type="Proteomes" id="UP001276659">
    <property type="component" value="Unassembled WGS sequence"/>
</dbReference>
<accession>A0AAD9YWS6</accession>
<dbReference type="EMBL" id="JASNWA010000011">
    <property type="protein sequence ID" value="KAK3167519.1"/>
    <property type="molecule type" value="Genomic_DNA"/>
</dbReference>
<feature type="region of interest" description="Disordered" evidence="1">
    <location>
        <begin position="272"/>
        <end position="322"/>
    </location>
</feature>
<organism evidence="2 3">
    <name type="scientific">Lepraria neglecta</name>
    <dbReference type="NCBI Taxonomy" id="209136"/>
    <lineage>
        <taxon>Eukaryota</taxon>
        <taxon>Fungi</taxon>
        <taxon>Dikarya</taxon>
        <taxon>Ascomycota</taxon>
        <taxon>Pezizomycotina</taxon>
        <taxon>Lecanoromycetes</taxon>
        <taxon>OSLEUM clade</taxon>
        <taxon>Lecanoromycetidae</taxon>
        <taxon>Lecanorales</taxon>
        <taxon>Lecanorineae</taxon>
        <taxon>Stereocaulaceae</taxon>
        <taxon>Lepraria</taxon>
    </lineage>
</organism>
<protein>
    <submittedName>
        <fullName evidence="2">Uncharacterized protein</fullName>
    </submittedName>
</protein>
<dbReference type="AlphaFoldDB" id="A0AAD9YWS6"/>
<gene>
    <name evidence="2" type="ORF">OEA41_010646</name>
</gene>
<evidence type="ECO:0000313" key="2">
    <source>
        <dbReference type="EMBL" id="KAK3167519.1"/>
    </source>
</evidence>
<evidence type="ECO:0000256" key="1">
    <source>
        <dbReference type="SAM" id="MobiDB-lite"/>
    </source>
</evidence>
<comment type="caution">
    <text evidence="2">The sequence shown here is derived from an EMBL/GenBank/DDBJ whole genome shotgun (WGS) entry which is preliminary data.</text>
</comment>
<reference evidence="2" key="1">
    <citation type="submission" date="2022-11" db="EMBL/GenBank/DDBJ databases">
        <title>Chromosomal genome sequence assembly and mating type (MAT) locus characterization of the leprose asexual lichenized fungus Lepraria neglecta (Nyl.) Erichsen.</title>
        <authorList>
            <person name="Allen J.L."/>
            <person name="Pfeffer B."/>
        </authorList>
    </citation>
    <scope>NUCLEOTIDE SEQUENCE</scope>
    <source>
        <strain evidence="2">Allen 5258</strain>
    </source>
</reference>
<proteinExistence type="predicted"/>
<sequence length="436" mass="50134">MHIRPFLPPPVVFYLNNDSTLKIEDIRISVAATPKETEHFFHLVQEQFLIQGFNILKTNPNKDEKELRALAVDRVLGFYEPFARYTHRFQRITTYWKKFRDSCAYHAAKKWRELKPDKRITYDGHSNSQLPLFYQHLRTQRSDSPLLSETQPEYLISEGSRFQDTYWQDDKDKAAVTFSDLDFFRYVRQSSQDLELDQDGPNAWYLVCPEIGAVVDNQRVFRTALAIMYFRGRKLWFRYERTPTSFARLLNTPAPQISTASLQLASSGTNPTLVPAYPAGPTVSSDKSPKAPTQGPKNIGAKRQREPDAQAESSKAPKVSRVRELAPQQILEVAPFTKLDKEAAEPQKKDHTVYDDSELGEIVMDGAKRKAQVLAAREAALRRLDGLADSTDPDEAWDLFTDLPGCERWDIFNDAIELFRLNPATIEWNKILWESI</sequence>
<name>A0AAD9YWS6_9LECA</name>
<keyword evidence="3" id="KW-1185">Reference proteome</keyword>
<evidence type="ECO:0000313" key="3">
    <source>
        <dbReference type="Proteomes" id="UP001276659"/>
    </source>
</evidence>